<accession>A0A834DJ30</accession>
<feature type="region of interest" description="Disordered" evidence="1">
    <location>
        <begin position="19"/>
        <end position="74"/>
    </location>
</feature>
<protein>
    <submittedName>
        <fullName evidence="2">Uncharacterized protein</fullName>
    </submittedName>
</protein>
<evidence type="ECO:0000313" key="2">
    <source>
        <dbReference type="EMBL" id="KAF6081941.1"/>
    </source>
</evidence>
<evidence type="ECO:0000256" key="1">
    <source>
        <dbReference type="SAM" id="MobiDB-lite"/>
    </source>
</evidence>
<name>A0A834DJ30_9CHIR</name>
<comment type="caution">
    <text evidence="2">The sequence shown here is derived from an EMBL/GenBank/DDBJ whole genome shotgun (WGS) entry which is preliminary data.</text>
</comment>
<reference evidence="2 3" key="1">
    <citation type="journal article" date="2020" name="Nature">
        <title>Six reference-quality genomes reveal evolution of bat adaptations.</title>
        <authorList>
            <person name="Jebb D."/>
            <person name="Huang Z."/>
            <person name="Pippel M."/>
            <person name="Hughes G.M."/>
            <person name="Lavrichenko K."/>
            <person name="Devanna P."/>
            <person name="Winkler S."/>
            <person name="Jermiin L.S."/>
            <person name="Skirmuntt E.C."/>
            <person name="Katzourakis A."/>
            <person name="Burkitt-Gray L."/>
            <person name="Ray D.A."/>
            <person name="Sullivan K.A.M."/>
            <person name="Roscito J.G."/>
            <person name="Kirilenko B.M."/>
            <person name="Davalos L.M."/>
            <person name="Corthals A.P."/>
            <person name="Power M.L."/>
            <person name="Jones G."/>
            <person name="Ransome R.D."/>
            <person name="Dechmann D.K.N."/>
            <person name="Locatelli A.G."/>
            <person name="Puechmaille S.J."/>
            <person name="Fedrigo O."/>
            <person name="Jarvis E.D."/>
            <person name="Hiller M."/>
            <person name="Vernes S.C."/>
            <person name="Myers E.W."/>
            <person name="Teeling E.C."/>
        </authorList>
    </citation>
    <scope>NUCLEOTIDE SEQUENCE [LARGE SCALE GENOMIC DNA]</scope>
    <source>
        <tissue evidence="2">Muscle</tissue>
    </source>
</reference>
<organism evidence="2 3">
    <name type="scientific">Phyllostomus discolor</name>
    <name type="common">pale spear-nosed bat</name>
    <dbReference type="NCBI Taxonomy" id="89673"/>
    <lineage>
        <taxon>Eukaryota</taxon>
        <taxon>Metazoa</taxon>
        <taxon>Chordata</taxon>
        <taxon>Craniata</taxon>
        <taxon>Vertebrata</taxon>
        <taxon>Euteleostomi</taxon>
        <taxon>Mammalia</taxon>
        <taxon>Eutheria</taxon>
        <taxon>Laurasiatheria</taxon>
        <taxon>Chiroptera</taxon>
        <taxon>Yangochiroptera</taxon>
        <taxon>Phyllostomidae</taxon>
        <taxon>Phyllostominae</taxon>
        <taxon>Phyllostomus</taxon>
    </lineage>
</organism>
<gene>
    <name evidence="2" type="ORF">HJG60_008917</name>
</gene>
<sequence length="270" mass="29281">MPKGAFADTPAHGWRVGLEQGGLCTSAPSTLGPGPSRGRGPPGHRRVLSREHPRPLPARRQQHPPPHAGCDNPECPRISPDALTCETSWLRGGAAGVSPSPSLPTQAARVPRPLPLRKSTRSPVHPSPRGCGIPFVVFSQSSPPLCPGRSFFSSCQERCLWDRRRICERETVRGSSEPGPEPRPHPSERRCLSCHTLGPVLPELGTRVSVEAVWSGRPALPQVPLLTQDGGGRQRSARAQVYRCVFHGGQVWKRSPPCLLTEGHRSTNRS</sequence>
<proteinExistence type="predicted"/>
<dbReference type="EMBL" id="JABVXQ010000013">
    <property type="protein sequence ID" value="KAF6081941.1"/>
    <property type="molecule type" value="Genomic_DNA"/>
</dbReference>
<dbReference type="AlphaFoldDB" id="A0A834DJ30"/>
<evidence type="ECO:0000313" key="3">
    <source>
        <dbReference type="Proteomes" id="UP000664940"/>
    </source>
</evidence>
<dbReference type="Proteomes" id="UP000664940">
    <property type="component" value="Unassembled WGS sequence"/>
</dbReference>